<evidence type="ECO:0000313" key="3">
    <source>
        <dbReference type="Proteomes" id="UP000053593"/>
    </source>
</evidence>
<dbReference type="EMBL" id="KN834776">
    <property type="protein sequence ID" value="KIK60128.1"/>
    <property type="molecule type" value="Genomic_DNA"/>
</dbReference>
<dbReference type="AlphaFoldDB" id="A0A0D0CVS3"/>
<feature type="compositionally biased region" description="Basic and acidic residues" evidence="1">
    <location>
        <begin position="58"/>
        <end position="69"/>
    </location>
</feature>
<accession>A0A0D0CVS3</accession>
<organism evidence="2 3">
    <name type="scientific">Collybiopsis luxurians FD-317 M1</name>
    <dbReference type="NCBI Taxonomy" id="944289"/>
    <lineage>
        <taxon>Eukaryota</taxon>
        <taxon>Fungi</taxon>
        <taxon>Dikarya</taxon>
        <taxon>Basidiomycota</taxon>
        <taxon>Agaricomycotina</taxon>
        <taxon>Agaricomycetes</taxon>
        <taxon>Agaricomycetidae</taxon>
        <taxon>Agaricales</taxon>
        <taxon>Marasmiineae</taxon>
        <taxon>Omphalotaceae</taxon>
        <taxon>Collybiopsis</taxon>
        <taxon>Collybiopsis luxurians</taxon>
    </lineage>
</organism>
<sequence length="69" mass="8069">MALYLNATSLLIPPTPKKSLVEDRRRNLQPTTNLSELIMRRAPTPQTLQESSRALHRINMERKQEKEKE</sequence>
<evidence type="ECO:0000256" key="1">
    <source>
        <dbReference type="SAM" id="MobiDB-lite"/>
    </source>
</evidence>
<name>A0A0D0CVS3_9AGAR</name>
<proteinExistence type="predicted"/>
<dbReference type="Proteomes" id="UP000053593">
    <property type="component" value="Unassembled WGS sequence"/>
</dbReference>
<reference evidence="2 3" key="1">
    <citation type="submission" date="2014-04" db="EMBL/GenBank/DDBJ databases">
        <title>Evolutionary Origins and Diversification of the Mycorrhizal Mutualists.</title>
        <authorList>
            <consortium name="DOE Joint Genome Institute"/>
            <consortium name="Mycorrhizal Genomics Consortium"/>
            <person name="Kohler A."/>
            <person name="Kuo A."/>
            <person name="Nagy L.G."/>
            <person name="Floudas D."/>
            <person name="Copeland A."/>
            <person name="Barry K.W."/>
            <person name="Cichocki N."/>
            <person name="Veneault-Fourrey C."/>
            <person name="LaButti K."/>
            <person name="Lindquist E.A."/>
            <person name="Lipzen A."/>
            <person name="Lundell T."/>
            <person name="Morin E."/>
            <person name="Murat C."/>
            <person name="Riley R."/>
            <person name="Ohm R."/>
            <person name="Sun H."/>
            <person name="Tunlid A."/>
            <person name="Henrissat B."/>
            <person name="Grigoriev I.V."/>
            <person name="Hibbett D.S."/>
            <person name="Martin F."/>
        </authorList>
    </citation>
    <scope>NUCLEOTIDE SEQUENCE [LARGE SCALE GENOMIC DNA]</scope>
    <source>
        <strain evidence="2 3">FD-317 M1</strain>
    </source>
</reference>
<dbReference type="HOGENOM" id="CLU_2776171_0_0_1"/>
<protein>
    <submittedName>
        <fullName evidence="2">Uncharacterized protein</fullName>
    </submittedName>
</protein>
<evidence type="ECO:0000313" key="2">
    <source>
        <dbReference type="EMBL" id="KIK60128.1"/>
    </source>
</evidence>
<feature type="region of interest" description="Disordered" evidence="1">
    <location>
        <begin position="13"/>
        <end position="69"/>
    </location>
</feature>
<keyword evidence="3" id="KW-1185">Reference proteome</keyword>
<gene>
    <name evidence="2" type="ORF">GYMLUDRAFT_73977</name>
</gene>
<dbReference type="OrthoDB" id="10050400at2759"/>